<evidence type="ECO:0000313" key="2">
    <source>
        <dbReference type="Proteomes" id="UP001283361"/>
    </source>
</evidence>
<dbReference type="EMBL" id="JAWDGP010008107">
    <property type="protein sequence ID" value="KAK3690688.1"/>
    <property type="molecule type" value="Genomic_DNA"/>
</dbReference>
<name>A0AAE1CEG7_9GAST</name>
<dbReference type="Proteomes" id="UP001283361">
    <property type="component" value="Unassembled WGS sequence"/>
</dbReference>
<keyword evidence="2" id="KW-1185">Reference proteome</keyword>
<accession>A0AAE1CEG7</accession>
<proteinExistence type="predicted"/>
<evidence type="ECO:0000313" key="1">
    <source>
        <dbReference type="EMBL" id="KAK3690688.1"/>
    </source>
</evidence>
<protein>
    <submittedName>
        <fullName evidence="1">Uncharacterized protein</fullName>
    </submittedName>
</protein>
<organism evidence="1 2">
    <name type="scientific">Elysia crispata</name>
    <name type="common">lettuce slug</name>
    <dbReference type="NCBI Taxonomy" id="231223"/>
    <lineage>
        <taxon>Eukaryota</taxon>
        <taxon>Metazoa</taxon>
        <taxon>Spiralia</taxon>
        <taxon>Lophotrochozoa</taxon>
        <taxon>Mollusca</taxon>
        <taxon>Gastropoda</taxon>
        <taxon>Heterobranchia</taxon>
        <taxon>Euthyneura</taxon>
        <taxon>Panpulmonata</taxon>
        <taxon>Sacoglossa</taxon>
        <taxon>Placobranchoidea</taxon>
        <taxon>Plakobranchidae</taxon>
        <taxon>Elysia</taxon>
    </lineage>
</organism>
<sequence>MQLEVKCDGILACTLPAQLKPSPRPRATRGHHPLIIDLRLTAGVSAKPGPHPFIQSSPTVTREKLITRTIQELQWCRSHVLGSDRPGSQAMISGFRETTPLLHCLPNQFSTQPTVLIIQRHPAD</sequence>
<comment type="caution">
    <text evidence="1">The sequence shown here is derived from an EMBL/GenBank/DDBJ whole genome shotgun (WGS) entry which is preliminary data.</text>
</comment>
<dbReference type="AlphaFoldDB" id="A0AAE1CEG7"/>
<reference evidence="1" key="1">
    <citation type="journal article" date="2023" name="G3 (Bethesda)">
        <title>A reference genome for the long-term kleptoplast-retaining sea slug Elysia crispata morphotype clarki.</title>
        <authorList>
            <person name="Eastman K.E."/>
            <person name="Pendleton A.L."/>
            <person name="Shaikh M.A."/>
            <person name="Suttiyut T."/>
            <person name="Ogas R."/>
            <person name="Tomko P."/>
            <person name="Gavelis G."/>
            <person name="Widhalm J.R."/>
            <person name="Wisecaver J.H."/>
        </authorList>
    </citation>
    <scope>NUCLEOTIDE SEQUENCE</scope>
    <source>
        <strain evidence="1">ECLA1</strain>
    </source>
</reference>
<gene>
    <name evidence="1" type="ORF">RRG08_061130</name>
</gene>